<accession>A0A919NGS0</accession>
<dbReference type="Gene3D" id="3.60.40.10">
    <property type="entry name" value="PPM-type phosphatase domain"/>
    <property type="match status" value="1"/>
</dbReference>
<organism evidence="3 4">
    <name type="scientific">Paractinoplanes tereljensis</name>
    <dbReference type="NCBI Taxonomy" id="571912"/>
    <lineage>
        <taxon>Bacteria</taxon>
        <taxon>Bacillati</taxon>
        <taxon>Actinomycetota</taxon>
        <taxon>Actinomycetes</taxon>
        <taxon>Micromonosporales</taxon>
        <taxon>Micromonosporaceae</taxon>
        <taxon>Paractinoplanes</taxon>
    </lineage>
</organism>
<reference evidence="3" key="1">
    <citation type="submission" date="2021-01" db="EMBL/GenBank/DDBJ databases">
        <title>Whole genome shotgun sequence of Actinoplanes tereljensis NBRC 105297.</title>
        <authorList>
            <person name="Komaki H."/>
            <person name="Tamura T."/>
        </authorList>
    </citation>
    <scope>NUCLEOTIDE SEQUENCE</scope>
    <source>
        <strain evidence="3">NBRC 105297</strain>
    </source>
</reference>
<dbReference type="PANTHER" id="PTHR43156">
    <property type="entry name" value="STAGE II SPORULATION PROTEIN E-RELATED"/>
    <property type="match status" value="1"/>
</dbReference>
<dbReference type="AlphaFoldDB" id="A0A919NGS0"/>
<evidence type="ECO:0000256" key="1">
    <source>
        <dbReference type="ARBA" id="ARBA00022801"/>
    </source>
</evidence>
<name>A0A919NGS0_9ACTN</name>
<dbReference type="GO" id="GO:0016791">
    <property type="term" value="F:phosphatase activity"/>
    <property type="evidence" value="ECO:0007669"/>
    <property type="project" value="TreeGrafter"/>
</dbReference>
<keyword evidence="1" id="KW-0378">Hydrolase</keyword>
<feature type="domain" description="PPM-type phosphatase" evidence="2">
    <location>
        <begin position="168"/>
        <end position="378"/>
    </location>
</feature>
<protein>
    <submittedName>
        <fullName evidence="3">Phosphatase</fullName>
    </submittedName>
</protein>
<comment type="caution">
    <text evidence="3">The sequence shown here is derived from an EMBL/GenBank/DDBJ whole genome shotgun (WGS) entry which is preliminary data.</text>
</comment>
<dbReference type="PANTHER" id="PTHR43156:SF2">
    <property type="entry name" value="STAGE II SPORULATION PROTEIN E"/>
    <property type="match status" value="1"/>
</dbReference>
<dbReference type="SMART" id="SM00331">
    <property type="entry name" value="PP2C_SIG"/>
    <property type="match status" value="1"/>
</dbReference>
<dbReference type="InterPro" id="IPR001932">
    <property type="entry name" value="PPM-type_phosphatase-like_dom"/>
</dbReference>
<evidence type="ECO:0000259" key="2">
    <source>
        <dbReference type="SMART" id="SM00331"/>
    </source>
</evidence>
<dbReference type="EMBL" id="BOMY01000002">
    <property type="protein sequence ID" value="GIF17687.1"/>
    <property type="molecule type" value="Genomic_DNA"/>
</dbReference>
<evidence type="ECO:0000313" key="4">
    <source>
        <dbReference type="Proteomes" id="UP000623608"/>
    </source>
</evidence>
<dbReference type="RefSeq" id="WP_239147062.1">
    <property type="nucleotide sequence ID" value="NZ_BOMY01000002.1"/>
</dbReference>
<sequence>MSDGPTSVGVSLRAAPPDRLPEVTAEHLRTRYAAEGVEVLLGDLSLSALRPLLDPDGPAGGPLEQRCFGSQQPQIDPRPDGPTRLILPLTVWGDRLGVLRIETGTPPSRTAIEEMHAIAGELAMALRTADRDTDRYHHARRKQRLTMAAELQWDLLPGRSLSGERFRLAGALEPAYAVYGDHYDWALTGDRITATVLNGSGDGLEATLLTAVAVNAMRNARRSGANIVEQAELASDAIYSRNGGNAHVATLLLEIDLISGAVEAVDAGSPRAMIARNGDIRQVTLEQQLPLGMFGDTRYEIQKVQLEPADRLLVVSDGVHAAAPGGGPDFGSAALLTALRSTRLQPPSEAVGTVLRSLRDYHAGTDAEDDAVIVCLDWLRQAA</sequence>
<dbReference type="Pfam" id="PF07228">
    <property type="entry name" value="SpoIIE"/>
    <property type="match status" value="1"/>
</dbReference>
<gene>
    <name evidence="3" type="ORF">Ate02nite_04170</name>
</gene>
<dbReference type="InterPro" id="IPR052016">
    <property type="entry name" value="Bact_Sigma-Reg"/>
</dbReference>
<dbReference type="Proteomes" id="UP000623608">
    <property type="component" value="Unassembled WGS sequence"/>
</dbReference>
<keyword evidence="4" id="KW-1185">Reference proteome</keyword>
<dbReference type="SUPFAM" id="SSF81606">
    <property type="entry name" value="PP2C-like"/>
    <property type="match status" value="1"/>
</dbReference>
<evidence type="ECO:0000313" key="3">
    <source>
        <dbReference type="EMBL" id="GIF17687.1"/>
    </source>
</evidence>
<dbReference type="InterPro" id="IPR036457">
    <property type="entry name" value="PPM-type-like_dom_sf"/>
</dbReference>
<proteinExistence type="predicted"/>